<evidence type="ECO:0000313" key="1">
    <source>
        <dbReference type="EMBL" id="CAG8459951.1"/>
    </source>
</evidence>
<sequence length="368" mass="41491">MSSTNINIIDSSIAAIIARIATHPLDTIRVLAQTTLSTPSYSYPPLTSSAKFSPNGVKHIYYFFKSTIQKNPVIQVISRTPIKNLYNGLPVATILGIPALSSFLFVYDISKYHLSSNFNIKDDRMLNHVLSGTFAEIISGIFWTPMEVIKSKLQASDTTFQSREIINKRIISSYIGNKNGNLNTFEISKNIFKEEGLRGFYRGYFITLAVFIPHVVTYFIIYEKCKAWGRVKYLKKNELSNSIDLPFSSYLLYSGFSCAVAASVSNILDIVKTRTQVSSHESITIDNTGKLHSIKNIPKEIIKNMYKYEGGLRAFAKGMSSRILWAVPSSSIKSNFYRTTSQMIEIRPGRMLHSALIQLMKLKINIQN</sequence>
<organism evidence="1 2">
    <name type="scientific">Dentiscutata heterogama</name>
    <dbReference type="NCBI Taxonomy" id="1316150"/>
    <lineage>
        <taxon>Eukaryota</taxon>
        <taxon>Fungi</taxon>
        <taxon>Fungi incertae sedis</taxon>
        <taxon>Mucoromycota</taxon>
        <taxon>Glomeromycotina</taxon>
        <taxon>Glomeromycetes</taxon>
        <taxon>Diversisporales</taxon>
        <taxon>Gigasporaceae</taxon>
        <taxon>Dentiscutata</taxon>
    </lineage>
</organism>
<accession>A0ACA9K8U2</accession>
<keyword evidence="2" id="KW-1185">Reference proteome</keyword>
<dbReference type="EMBL" id="CAJVPU010000716">
    <property type="protein sequence ID" value="CAG8459951.1"/>
    <property type="molecule type" value="Genomic_DNA"/>
</dbReference>
<name>A0ACA9K8U2_9GLOM</name>
<proteinExistence type="predicted"/>
<protein>
    <submittedName>
        <fullName evidence="1">5841_t:CDS:1</fullName>
    </submittedName>
</protein>
<comment type="caution">
    <text evidence="1">The sequence shown here is derived from an EMBL/GenBank/DDBJ whole genome shotgun (WGS) entry which is preliminary data.</text>
</comment>
<dbReference type="Proteomes" id="UP000789702">
    <property type="component" value="Unassembled WGS sequence"/>
</dbReference>
<reference evidence="1" key="1">
    <citation type="submission" date="2021-06" db="EMBL/GenBank/DDBJ databases">
        <authorList>
            <person name="Kallberg Y."/>
            <person name="Tangrot J."/>
            <person name="Rosling A."/>
        </authorList>
    </citation>
    <scope>NUCLEOTIDE SEQUENCE</scope>
    <source>
        <strain evidence="1">IL203A</strain>
    </source>
</reference>
<gene>
    <name evidence="1" type="ORF">DHETER_LOCUS1234</name>
</gene>
<evidence type="ECO:0000313" key="2">
    <source>
        <dbReference type="Proteomes" id="UP000789702"/>
    </source>
</evidence>